<proteinExistence type="predicted"/>
<dbReference type="EMBL" id="GL636263">
    <property type="protein sequence ID" value="EFW11209.1"/>
    <property type="molecule type" value="Genomic_DNA"/>
</dbReference>
<dbReference type="Proteomes" id="UP000013568">
    <property type="component" value="Unassembled WGS sequence"/>
</dbReference>
<gene>
    <name evidence="1" type="ORF">SSYM_0126</name>
</gene>
<feature type="non-terminal residue" evidence="1">
    <location>
        <position position="22"/>
    </location>
</feature>
<organism evidence="1 2">
    <name type="scientific">Serratia symbiotica str. Tucson</name>
    <dbReference type="NCBI Taxonomy" id="914128"/>
    <lineage>
        <taxon>Bacteria</taxon>
        <taxon>Pseudomonadati</taxon>
        <taxon>Pseudomonadota</taxon>
        <taxon>Gammaproteobacteria</taxon>
        <taxon>Enterobacterales</taxon>
        <taxon>Yersiniaceae</taxon>
        <taxon>Serratia</taxon>
        <taxon>Serratia symbiotica</taxon>
    </lineage>
</organism>
<evidence type="ECO:0000313" key="2">
    <source>
        <dbReference type="Proteomes" id="UP000013568"/>
    </source>
</evidence>
<protein>
    <submittedName>
        <fullName evidence="1">Uncharacterized protein</fullName>
    </submittedName>
</protein>
<name>E9CQG0_9GAMM</name>
<dbReference type="AlphaFoldDB" id="E9CQG0"/>
<reference evidence="2" key="1">
    <citation type="journal article" date="2011" name="Genome Biol. Evol.">
        <title>Massive genomic decay in Serratia symbiotica, a recently evolved symbiont of aphids.</title>
        <authorList>
            <person name="Burke G.R."/>
            <person name="Moran N.A."/>
        </authorList>
    </citation>
    <scope>NUCLEOTIDE SEQUENCE [LARGE SCALE GENOMIC DNA]</scope>
    <source>
        <strain evidence="2">Tucson</strain>
    </source>
</reference>
<evidence type="ECO:0000313" key="1">
    <source>
        <dbReference type="EMBL" id="EFW11209.1"/>
    </source>
</evidence>
<sequence>MYQVGIDVSKKKLDICMLVNGM</sequence>
<dbReference type="HOGENOM" id="CLU_222077_0_0_6"/>
<keyword evidence="2" id="KW-1185">Reference proteome</keyword>
<accession>E9CQG0</accession>